<evidence type="ECO:0000313" key="1">
    <source>
        <dbReference type="EMBL" id="GMQ63322.1"/>
    </source>
</evidence>
<proteinExistence type="predicted"/>
<comment type="caution">
    <text evidence="1">The sequence shown here is derived from an EMBL/GenBank/DDBJ whole genome shotgun (WGS) entry which is preliminary data.</text>
</comment>
<organism evidence="1 2">
    <name type="scientific">Vallitalea maricola</name>
    <dbReference type="NCBI Taxonomy" id="3074433"/>
    <lineage>
        <taxon>Bacteria</taxon>
        <taxon>Bacillati</taxon>
        <taxon>Bacillota</taxon>
        <taxon>Clostridia</taxon>
        <taxon>Lachnospirales</taxon>
        <taxon>Vallitaleaceae</taxon>
        <taxon>Vallitalea</taxon>
    </lineage>
</organism>
<dbReference type="Proteomes" id="UP001374599">
    <property type="component" value="Unassembled WGS sequence"/>
</dbReference>
<protein>
    <submittedName>
        <fullName evidence="1">PTS glucose transporter subunit IIA</fullName>
    </submittedName>
</protein>
<sequence length="160" mass="17931">MFKLLKKQKDTLIYSPARGKVVELDKVPDEVFASRMIGDGIAILPEDGIIKAPCDGKIIQIFPTNHAIGISSEEGLEILIHMGIDTVELKGEGYERLIEEEQIIKKGDPLIKMDLDLIKERGKEVITPIIITNMEKVKGFSLCNVDKFIEDGVIMKIRLK</sequence>
<dbReference type="EMBL" id="BTPU01000037">
    <property type="protein sequence ID" value="GMQ63322.1"/>
    <property type="molecule type" value="Genomic_DNA"/>
</dbReference>
<name>A0ACB5UL25_9FIRM</name>
<gene>
    <name evidence="1" type="ORF">AN2V17_25550</name>
</gene>
<keyword evidence="1" id="KW-0813">Transport</keyword>
<evidence type="ECO:0000313" key="2">
    <source>
        <dbReference type="Proteomes" id="UP001374599"/>
    </source>
</evidence>
<keyword evidence="1" id="KW-0762">Sugar transport</keyword>
<accession>A0ACB5UL25</accession>
<keyword evidence="2" id="KW-1185">Reference proteome</keyword>
<reference evidence="1" key="1">
    <citation type="submission" date="2023-09" db="EMBL/GenBank/DDBJ databases">
        <title>Vallitalea sediminicola and Vallitalea maricola sp. nov., anaerobic bacteria isolated from marine sediment.</title>
        <authorList>
            <person name="Hirano S."/>
            <person name="Maeda A."/>
            <person name="Terahara T."/>
            <person name="Mori K."/>
            <person name="Hamada M."/>
            <person name="Matsumoto R."/>
            <person name="Kobayashi T."/>
        </authorList>
    </citation>
    <scope>NUCLEOTIDE SEQUENCE</scope>
    <source>
        <strain evidence="1">AN17-2</strain>
    </source>
</reference>